<comment type="caution">
    <text evidence="3">The sequence shown here is derived from an EMBL/GenBank/DDBJ whole genome shotgun (WGS) entry which is preliminary data.</text>
</comment>
<reference evidence="4" key="1">
    <citation type="submission" date="2018-04" db="EMBL/GenBank/DDBJ databases">
        <authorList>
            <person name="Liu S."/>
            <person name="Wang Z."/>
            <person name="Li J."/>
        </authorList>
    </citation>
    <scope>NUCLEOTIDE SEQUENCE [LARGE SCALE GENOMIC DNA]</scope>
    <source>
        <strain evidence="4">S1194</strain>
    </source>
</reference>
<feature type="compositionally biased region" description="Low complexity" evidence="1">
    <location>
        <begin position="68"/>
        <end position="77"/>
    </location>
</feature>
<feature type="transmembrane region" description="Helical" evidence="2">
    <location>
        <begin position="206"/>
        <end position="230"/>
    </location>
</feature>
<keyword evidence="2" id="KW-0472">Membrane</keyword>
<keyword evidence="2" id="KW-0812">Transmembrane</keyword>
<keyword evidence="4" id="KW-1185">Reference proteome</keyword>
<feature type="transmembrane region" description="Helical" evidence="2">
    <location>
        <begin position="316"/>
        <end position="340"/>
    </location>
</feature>
<evidence type="ECO:0000313" key="3">
    <source>
        <dbReference type="EMBL" id="PWB97469.1"/>
    </source>
</evidence>
<sequence>MSTVPPNDKRPYEPAEGDSNDPEAISRDELEPATYTEREPELEPAAYSQPEPELEPAAYSQPEPELDPAPVATPEPELAAEPEPLVEPEPYVPTPPPAVIIPPAVVLPAGTLATAESTPTAESSETAHATTVAEAEAIAAEEAQHDRSSAETAILSPEVIVAPVAVAPAQQGAPEPVAPQPEVDRPATVTADAPAERPRRKGNRGVGVLLAFLGAVVFAVLYAAITALVYTLAGRGFDVLEYATSSAFIVPTATFLVVFVLAALFINRAGWWAWVIGSLVIAVVTYFASSGIILLLADIMTLTPSQAQELWMGLLFSAPLIIALVVAREVSLWFGALIAARGRTVRARNAEARAAYDREREESTDTAAI</sequence>
<proteinExistence type="predicted"/>
<evidence type="ECO:0000256" key="2">
    <source>
        <dbReference type="SAM" id="Phobius"/>
    </source>
</evidence>
<feature type="compositionally biased region" description="Pro residues" evidence="1">
    <location>
        <begin position="87"/>
        <end position="100"/>
    </location>
</feature>
<protein>
    <submittedName>
        <fullName evidence="3">Uncharacterized protein</fullName>
    </submittedName>
</protein>
<dbReference type="RefSeq" id="WP_108997424.1">
    <property type="nucleotide sequence ID" value="NZ_QEEX01000001.1"/>
</dbReference>
<keyword evidence="2" id="KW-1133">Transmembrane helix</keyword>
<feature type="transmembrane region" description="Helical" evidence="2">
    <location>
        <begin position="242"/>
        <end position="264"/>
    </location>
</feature>
<organism evidence="3 4">
    <name type="scientific">Homoserinimonas hongtaonis</name>
    <dbReference type="NCBI Taxonomy" id="2079791"/>
    <lineage>
        <taxon>Bacteria</taxon>
        <taxon>Bacillati</taxon>
        <taxon>Actinomycetota</taxon>
        <taxon>Actinomycetes</taxon>
        <taxon>Micrococcales</taxon>
        <taxon>Microbacteriaceae</taxon>
        <taxon>Homoserinimonas</taxon>
    </lineage>
</organism>
<dbReference type="Proteomes" id="UP000244978">
    <property type="component" value="Unassembled WGS sequence"/>
</dbReference>
<evidence type="ECO:0000313" key="4">
    <source>
        <dbReference type="Proteomes" id="UP000244978"/>
    </source>
</evidence>
<feature type="compositionally biased region" description="Basic and acidic residues" evidence="1">
    <location>
        <begin position="24"/>
        <end position="41"/>
    </location>
</feature>
<feature type="transmembrane region" description="Helical" evidence="2">
    <location>
        <begin position="271"/>
        <end position="296"/>
    </location>
</feature>
<feature type="region of interest" description="Disordered" evidence="1">
    <location>
        <begin position="1"/>
        <end position="102"/>
    </location>
</feature>
<name>A0A2U1T0T1_9MICO</name>
<dbReference type="AlphaFoldDB" id="A0A2U1T0T1"/>
<evidence type="ECO:0000256" key="1">
    <source>
        <dbReference type="SAM" id="MobiDB-lite"/>
    </source>
</evidence>
<gene>
    <name evidence="3" type="ORF">DF220_06210</name>
</gene>
<feature type="region of interest" description="Disordered" evidence="1">
    <location>
        <begin position="171"/>
        <end position="201"/>
    </location>
</feature>
<accession>A0A2U1T0T1</accession>
<dbReference type="EMBL" id="QEEX01000001">
    <property type="protein sequence ID" value="PWB97469.1"/>
    <property type="molecule type" value="Genomic_DNA"/>
</dbReference>